<proteinExistence type="predicted"/>
<dbReference type="AlphaFoldDB" id="A0A9X8WN05"/>
<evidence type="ECO:0000313" key="1">
    <source>
        <dbReference type="EMBL" id="SIS04503.1"/>
    </source>
</evidence>
<comment type="caution">
    <text evidence="1">The sequence shown here is derived from an EMBL/GenBank/DDBJ whole genome shotgun (WGS) entry which is preliminary data.</text>
</comment>
<reference evidence="1 2" key="1">
    <citation type="submission" date="2017-01" db="EMBL/GenBank/DDBJ databases">
        <authorList>
            <person name="Varghese N."/>
            <person name="Submissions S."/>
        </authorList>
    </citation>
    <scope>NUCLEOTIDE SEQUENCE [LARGE SCALE GENOMIC DNA]</scope>
    <source>
        <strain evidence="1 2">RUG2-6</strain>
    </source>
</reference>
<name>A0A9X8WN05_9BACI</name>
<dbReference type="EMBL" id="FTMX01000010">
    <property type="protein sequence ID" value="SIS04503.1"/>
    <property type="molecule type" value="Genomic_DNA"/>
</dbReference>
<protein>
    <submittedName>
        <fullName evidence="1">Uncharacterized protein</fullName>
    </submittedName>
</protein>
<accession>A0A9X8WN05</accession>
<gene>
    <name evidence="1" type="ORF">SAMN05878482_110101</name>
</gene>
<dbReference type="Proteomes" id="UP000185829">
    <property type="component" value="Unassembled WGS sequence"/>
</dbReference>
<organism evidence="1 2">
    <name type="scientific">Peribacillus simplex</name>
    <dbReference type="NCBI Taxonomy" id="1478"/>
    <lineage>
        <taxon>Bacteria</taxon>
        <taxon>Bacillati</taxon>
        <taxon>Bacillota</taxon>
        <taxon>Bacilli</taxon>
        <taxon>Bacillales</taxon>
        <taxon>Bacillaceae</taxon>
        <taxon>Peribacillus</taxon>
    </lineage>
</organism>
<sequence>MKSWQIGLGIPPVDQRHNFEETTSRRIKSYWNHDPTNSQIFVTKKGSFKVNISMS</sequence>
<evidence type="ECO:0000313" key="2">
    <source>
        <dbReference type="Proteomes" id="UP000185829"/>
    </source>
</evidence>